<dbReference type="eggNOG" id="ENOG5033NRC">
    <property type="taxonomic scope" value="Bacteria"/>
</dbReference>
<reference key="1">
    <citation type="submission" date="2010-11" db="EMBL/GenBank/DDBJ databases">
        <title>The complete genome of Paludibacter propionicigenes DSM 17365.</title>
        <authorList>
            <consortium name="US DOE Joint Genome Institute (JGI-PGF)"/>
            <person name="Lucas S."/>
            <person name="Copeland A."/>
            <person name="Lapidus A."/>
            <person name="Bruce D."/>
            <person name="Goodwin L."/>
            <person name="Pitluck S."/>
            <person name="Kyrpides N."/>
            <person name="Mavromatis K."/>
            <person name="Ivanova N."/>
            <person name="Munk A.C."/>
            <person name="Brettin T."/>
            <person name="Detter J.C."/>
            <person name="Han C."/>
            <person name="Tapia R."/>
            <person name="Land M."/>
            <person name="Hauser L."/>
            <person name="Markowitz V."/>
            <person name="Cheng J.-F."/>
            <person name="Hugenholtz P."/>
            <person name="Woyke T."/>
            <person name="Wu D."/>
            <person name="Gronow S."/>
            <person name="Wellnitz S."/>
            <person name="Brambilla E."/>
            <person name="Klenk H.-P."/>
            <person name="Eisen J.A."/>
        </authorList>
    </citation>
    <scope>NUCLEOTIDE SEQUENCE</scope>
    <source>
        <strain>WB4</strain>
    </source>
</reference>
<evidence type="ECO:0000313" key="1">
    <source>
        <dbReference type="EMBL" id="ADQ78834.1"/>
    </source>
</evidence>
<dbReference type="OrthoDB" id="997571at2"/>
<dbReference type="PROSITE" id="PS51257">
    <property type="entry name" value="PROKAR_LIPOPROTEIN"/>
    <property type="match status" value="1"/>
</dbReference>
<evidence type="ECO:0008006" key="3">
    <source>
        <dbReference type="Google" id="ProtNLM"/>
    </source>
</evidence>
<dbReference type="KEGG" id="ppn:Palpr_0678"/>
<dbReference type="RefSeq" id="WP_013444203.1">
    <property type="nucleotide sequence ID" value="NC_014734.1"/>
</dbReference>
<dbReference type="AlphaFoldDB" id="E4T290"/>
<accession>E4T290</accession>
<keyword evidence="2" id="KW-1185">Reference proteome</keyword>
<dbReference type="Proteomes" id="UP000008718">
    <property type="component" value="Chromosome"/>
</dbReference>
<protein>
    <recommendedName>
        <fullName evidence="3">Lipoprotein</fullName>
    </recommendedName>
</protein>
<dbReference type="HOGENOM" id="CLU_1883733_0_0_10"/>
<gene>
    <name evidence="1" type="ordered locus">Palpr_0678</name>
</gene>
<dbReference type="EMBL" id="CP002345">
    <property type="protein sequence ID" value="ADQ78834.1"/>
    <property type="molecule type" value="Genomic_DNA"/>
</dbReference>
<organism evidence="1 2">
    <name type="scientific">Paludibacter propionicigenes (strain DSM 17365 / JCM 13257 / WB4)</name>
    <dbReference type="NCBI Taxonomy" id="694427"/>
    <lineage>
        <taxon>Bacteria</taxon>
        <taxon>Pseudomonadati</taxon>
        <taxon>Bacteroidota</taxon>
        <taxon>Bacteroidia</taxon>
        <taxon>Bacteroidales</taxon>
        <taxon>Paludibacteraceae</taxon>
        <taxon>Paludibacter</taxon>
    </lineage>
</organism>
<name>E4T290_PALPW</name>
<sequence>MKKLLLFIVVTLSFVACRDSKEIQFNSINLSVKSSDWVENVDNQGLNRYYSCHFNMPEITSTVFNTGSVIAYIIVNNSTSQQNLPYVRHFENANGAQWTQTIDFDYSEGRINIYVTNSDFAVDPPSAMDFRVVVL</sequence>
<reference evidence="1 2" key="2">
    <citation type="journal article" date="2011" name="Stand. Genomic Sci.">
        <title>Complete genome sequence of Paludibacter propionicigenes type strain (WB4).</title>
        <authorList>
            <person name="Gronow S."/>
            <person name="Munk C."/>
            <person name="Lapidus A."/>
            <person name="Nolan M."/>
            <person name="Lucas S."/>
            <person name="Hammon N."/>
            <person name="Deshpande S."/>
            <person name="Cheng J.F."/>
            <person name="Tapia R."/>
            <person name="Han C."/>
            <person name="Goodwin L."/>
            <person name="Pitluck S."/>
            <person name="Liolios K."/>
            <person name="Ivanova N."/>
            <person name="Mavromatis K."/>
            <person name="Mikhailova N."/>
            <person name="Pati A."/>
            <person name="Chen A."/>
            <person name="Palaniappan K."/>
            <person name="Land M."/>
            <person name="Hauser L."/>
            <person name="Chang Y.J."/>
            <person name="Jeffries C.D."/>
            <person name="Brambilla E."/>
            <person name="Rohde M."/>
            <person name="Goker M."/>
            <person name="Detter J.C."/>
            <person name="Woyke T."/>
            <person name="Bristow J."/>
            <person name="Eisen J.A."/>
            <person name="Markowitz V."/>
            <person name="Hugenholtz P."/>
            <person name="Kyrpides N.C."/>
            <person name="Klenk H.P."/>
        </authorList>
    </citation>
    <scope>NUCLEOTIDE SEQUENCE [LARGE SCALE GENOMIC DNA]</scope>
    <source>
        <strain evidence="2">DSM 17365 / JCM 13257 / WB4</strain>
    </source>
</reference>
<proteinExistence type="predicted"/>
<evidence type="ECO:0000313" key="2">
    <source>
        <dbReference type="Proteomes" id="UP000008718"/>
    </source>
</evidence>